<keyword evidence="3" id="KW-1185">Reference proteome</keyword>
<feature type="transmembrane region" description="Helical" evidence="1">
    <location>
        <begin position="40"/>
        <end position="60"/>
    </location>
</feature>
<keyword evidence="1" id="KW-1133">Transmembrane helix</keyword>
<dbReference type="AlphaFoldDB" id="A0A0N0CWW5"/>
<protein>
    <recommendedName>
        <fullName evidence="4">DUF3784 domain-containing protein</fullName>
    </recommendedName>
</protein>
<evidence type="ECO:0000256" key="1">
    <source>
        <dbReference type="SAM" id="Phobius"/>
    </source>
</evidence>
<name>A0A0N0CWW5_9BACI</name>
<evidence type="ECO:0008006" key="4">
    <source>
        <dbReference type="Google" id="ProtNLM"/>
    </source>
</evidence>
<accession>A0A0N0CWW5</accession>
<gene>
    <name evidence="2" type="ORF">ADM90_08575</name>
</gene>
<sequence>MLPFLIFAIVLSQGKGAFLLTGFNTMSQKEQEQYDEKALAKFMGKVMYGYCFCLLLCALGELLFIQWLLVIGLSLFVVLTIFVLVYTNTGNRFKE</sequence>
<dbReference type="Proteomes" id="UP000037977">
    <property type="component" value="Unassembled WGS sequence"/>
</dbReference>
<dbReference type="InterPro" id="IPR017259">
    <property type="entry name" value="UCP037672"/>
</dbReference>
<dbReference type="EMBL" id="LGCI01000005">
    <property type="protein sequence ID" value="KOY83697.1"/>
    <property type="molecule type" value="Genomic_DNA"/>
</dbReference>
<feature type="transmembrane region" description="Helical" evidence="1">
    <location>
        <begin position="67"/>
        <end position="86"/>
    </location>
</feature>
<organism evidence="2 3">
    <name type="scientific">Lysinibacillus macroides</name>
    <dbReference type="NCBI Taxonomy" id="33935"/>
    <lineage>
        <taxon>Bacteria</taxon>
        <taxon>Bacillati</taxon>
        <taxon>Bacillota</taxon>
        <taxon>Bacilli</taxon>
        <taxon>Bacillales</taxon>
        <taxon>Bacillaceae</taxon>
        <taxon>Lysinibacillus</taxon>
    </lineage>
</organism>
<comment type="caution">
    <text evidence="2">The sequence shown here is derived from an EMBL/GenBank/DDBJ whole genome shotgun (WGS) entry which is preliminary data.</text>
</comment>
<evidence type="ECO:0000313" key="3">
    <source>
        <dbReference type="Proteomes" id="UP000037977"/>
    </source>
</evidence>
<dbReference type="Pfam" id="PF12650">
    <property type="entry name" value="DUF3784"/>
    <property type="match status" value="1"/>
</dbReference>
<dbReference type="STRING" id="33935.ADM90_08575"/>
<keyword evidence="1" id="KW-0812">Transmembrane</keyword>
<dbReference type="PATRIC" id="fig|33935.3.peg.1183"/>
<reference evidence="2 3" key="1">
    <citation type="submission" date="2015-07" db="EMBL/GenBank/DDBJ databases">
        <title>Genome sequencing project for genomic taxonomy and phylogenomics of Bacillus-like bacteria.</title>
        <authorList>
            <person name="Liu B."/>
            <person name="Wang J."/>
            <person name="Zhu Y."/>
            <person name="Liu G."/>
            <person name="Chen Q."/>
            <person name="Chen Z."/>
            <person name="Che J."/>
            <person name="Ge C."/>
            <person name="Shi H."/>
            <person name="Pan Z."/>
            <person name="Liu X."/>
        </authorList>
    </citation>
    <scope>NUCLEOTIDE SEQUENCE [LARGE SCALE GENOMIC DNA]</scope>
    <source>
        <strain evidence="2 3">DSM 54</strain>
    </source>
</reference>
<proteinExistence type="predicted"/>
<evidence type="ECO:0000313" key="2">
    <source>
        <dbReference type="EMBL" id="KOY83697.1"/>
    </source>
</evidence>
<keyword evidence="1" id="KW-0472">Membrane</keyword>